<dbReference type="Proteomes" id="UP000016088">
    <property type="component" value="Unassembled WGS sequence"/>
</dbReference>
<dbReference type="PANTHER" id="PTHR31001">
    <property type="entry name" value="UNCHARACTERIZED TRANSCRIPTIONAL REGULATORY PROTEIN"/>
    <property type="match status" value="1"/>
</dbReference>
<dbReference type="CDD" id="cd12148">
    <property type="entry name" value="fungal_TF_MHR"/>
    <property type="match status" value="1"/>
</dbReference>
<reference evidence="6 7" key="1">
    <citation type="journal article" date="2011" name="Science">
        <title>Comparative functional genomics of the fission yeasts.</title>
        <authorList>
            <person name="Rhind N."/>
            <person name="Chen Z."/>
            <person name="Yassour M."/>
            <person name="Thompson D.A."/>
            <person name="Haas B.J."/>
            <person name="Habib N."/>
            <person name="Wapinski I."/>
            <person name="Roy S."/>
            <person name="Lin M.F."/>
            <person name="Heiman D.I."/>
            <person name="Young S.K."/>
            <person name="Furuya K."/>
            <person name="Guo Y."/>
            <person name="Pidoux A."/>
            <person name="Chen H.M."/>
            <person name="Robbertse B."/>
            <person name="Goldberg J.M."/>
            <person name="Aoki K."/>
            <person name="Bayne E.H."/>
            <person name="Berlin A.M."/>
            <person name="Desjardins C.A."/>
            <person name="Dobbs E."/>
            <person name="Dukaj L."/>
            <person name="Fan L."/>
            <person name="FitzGerald M.G."/>
            <person name="French C."/>
            <person name="Gujja S."/>
            <person name="Hansen K."/>
            <person name="Keifenheim D."/>
            <person name="Levin J.Z."/>
            <person name="Mosher R.A."/>
            <person name="Mueller C.A."/>
            <person name="Pfiffner J."/>
            <person name="Priest M."/>
            <person name="Russ C."/>
            <person name="Smialowska A."/>
            <person name="Swoboda P."/>
            <person name="Sykes S.M."/>
            <person name="Vaughn M."/>
            <person name="Vengrova S."/>
            <person name="Yoder R."/>
            <person name="Zeng Q."/>
            <person name="Allshire R."/>
            <person name="Baulcombe D."/>
            <person name="Birren B.W."/>
            <person name="Brown W."/>
            <person name="Ekwall K."/>
            <person name="Kellis M."/>
            <person name="Leatherwood J."/>
            <person name="Levin H."/>
            <person name="Margalit H."/>
            <person name="Martienssen R."/>
            <person name="Nieduszynski C.A."/>
            <person name="Spatafora J.W."/>
            <person name="Friedman N."/>
            <person name="Dalgaard J.Z."/>
            <person name="Baumann P."/>
            <person name="Niki H."/>
            <person name="Regev A."/>
            <person name="Nusbaum C."/>
        </authorList>
    </citation>
    <scope>NUCLEOTIDE SEQUENCE [LARGE SCALE GENOMIC DNA]</scope>
    <source>
        <strain evidence="7">yFS286</strain>
    </source>
</reference>
<dbReference type="PROSITE" id="PS50048">
    <property type="entry name" value="ZN2_CY6_FUNGAL_2"/>
    <property type="match status" value="1"/>
</dbReference>
<dbReference type="InterPro" id="IPR001138">
    <property type="entry name" value="Zn2Cys6_DnaBD"/>
</dbReference>
<feature type="region of interest" description="Disordered" evidence="4">
    <location>
        <begin position="87"/>
        <end position="120"/>
    </location>
</feature>
<dbReference type="GO" id="GO:0000785">
    <property type="term" value="C:chromatin"/>
    <property type="evidence" value="ECO:0007669"/>
    <property type="project" value="EnsemblFungi"/>
</dbReference>
<gene>
    <name evidence="6" type="ORF">SOCG_02145</name>
</gene>
<dbReference type="PROSITE" id="PS00463">
    <property type="entry name" value="ZN2_CY6_FUNGAL_1"/>
    <property type="match status" value="1"/>
</dbReference>
<dbReference type="InterPro" id="IPR050613">
    <property type="entry name" value="Sec_Metabolite_Reg"/>
</dbReference>
<dbReference type="Pfam" id="PF00172">
    <property type="entry name" value="Zn_clus"/>
    <property type="match status" value="1"/>
</dbReference>
<dbReference type="GO" id="GO:0005634">
    <property type="term" value="C:nucleus"/>
    <property type="evidence" value="ECO:0007669"/>
    <property type="project" value="UniProtKB-SubCell"/>
</dbReference>
<dbReference type="EMBL" id="KE503206">
    <property type="protein sequence ID" value="EPX74662.1"/>
    <property type="molecule type" value="Genomic_DNA"/>
</dbReference>
<dbReference type="Pfam" id="PF04082">
    <property type="entry name" value="Fungal_trans"/>
    <property type="match status" value="1"/>
</dbReference>
<dbReference type="SMART" id="SM00066">
    <property type="entry name" value="GAL4"/>
    <property type="match status" value="1"/>
</dbReference>
<dbReference type="CDD" id="cd00067">
    <property type="entry name" value="GAL4"/>
    <property type="match status" value="1"/>
</dbReference>
<dbReference type="GeneID" id="25031123"/>
<dbReference type="OMA" id="WDDWDAI"/>
<dbReference type="GO" id="GO:0008270">
    <property type="term" value="F:zinc ion binding"/>
    <property type="evidence" value="ECO:0007669"/>
    <property type="project" value="InterPro"/>
</dbReference>
<evidence type="ECO:0000256" key="3">
    <source>
        <dbReference type="ARBA" id="ARBA00023242"/>
    </source>
</evidence>
<feature type="domain" description="Zn(2)-C6 fungal-type" evidence="5">
    <location>
        <begin position="21"/>
        <end position="52"/>
    </location>
</feature>
<keyword evidence="7" id="KW-1185">Reference proteome</keyword>
<dbReference type="GO" id="GO:1903931">
    <property type="term" value="P:positive regulation of pyrimidine-containing compound salvage"/>
    <property type="evidence" value="ECO:0007669"/>
    <property type="project" value="EnsemblFungi"/>
</dbReference>
<protein>
    <submittedName>
        <fullName evidence="6">Transcription factor</fullName>
    </submittedName>
</protein>
<sequence length="626" mass="72032">MELSKTGSKKIGQTTRRAIHSCLACRKKKLKCDHGRPCSNCKKRGTTYSCIYLQQGRPSLSGFDGGSETDSVINELLTRISHLEHMLGESNSHGPSQDTTSATPHPDVKEELPASDEAERNIGTLSLRDLTKTTYVNYPSSSHVAWHLRKTNSLNIDQELPENEKTRTQESFLYRLPAPENALNFLPPKYISDIFVREYFLRCHLFMPVLHKPMFLERYKLFWEDPTQRNPSMTSLLFSMFASALLASPVETRISWNLGKDEKYLHTDYPLAFRYALAASDFLIDPDLNTLRALIIRQITFDSDSLLAPPSIVGLITQSAYFMGLHRDGSLYGLNNEFTEIRRRIWSSVLILDIRVSELTGIPPRIQEDSYDTSFPRLLPDETYEADPSVFAAGSFICLTGRVSRKISKYTRVLLGLKTPNYSTILEMDQKFSTFIKEVKQELLPNPTTVHERLLQLFTTYIFQRFPLLAHFPFLLKEGPSVYSYSRVRAVECAMTALSSLYELCTTPEFSIYSWFFWRYPPFHPCIVLLLDILQSEQNIFLDDKRVVMINQIFSLFPKITDIRRFHQAWALLQTSRNHVWEKLGLSTSNNLGLSEENTPEMGFLDPTNLDINWDDWDAIFQHCPF</sequence>
<evidence type="ECO:0000259" key="5">
    <source>
        <dbReference type="PROSITE" id="PS50048"/>
    </source>
</evidence>
<evidence type="ECO:0000256" key="2">
    <source>
        <dbReference type="ARBA" id="ARBA00022723"/>
    </source>
</evidence>
<evidence type="ECO:0000313" key="7">
    <source>
        <dbReference type="Proteomes" id="UP000016088"/>
    </source>
</evidence>
<dbReference type="Gene3D" id="4.10.240.10">
    <property type="entry name" value="Zn(2)-C6 fungal-type DNA-binding domain"/>
    <property type="match status" value="1"/>
</dbReference>
<evidence type="ECO:0000256" key="1">
    <source>
        <dbReference type="ARBA" id="ARBA00004123"/>
    </source>
</evidence>
<keyword evidence="2" id="KW-0479">Metal-binding</keyword>
<dbReference type="InterPro" id="IPR036864">
    <property type="entry name" value="Zn2-C6_fun-type_DNA-bd_sf"/>
</dbReference>
<dbReference type="SUPFAM" id="SSF57701">
    <property type="entry name" value="Zn2/Cys6 DNA-binding domain"/>
    <property type="match status" value="1"/>
</dbReference>
<evidence type="ECO:0000313" key="6">
    <source>
        <dbReference type="EMBL" id="EPX74662.1"/>
    </source>
</evidence>
<dbReference type="AlphaFoldDB" id="S9Q3M0"/>
<comment type="subcellular location">
    <subcellularLocation>
        <location evidence="1">Nucleus</location>
    </subcellularLocation>
</comment>
<dbReference type="PANTHER" id="PTHR31001:SF40">
    <property type="entry name" value="ZN(II)2CYS6 TRANSCRIPTION FACTOR (EUROFUNG)"/>
    <property type="match status" value="1"/>
</dbReference>
<organism evidence="6 7">
    <name type="scientific">Schizosaccharomyces octosporus (strain yFS286)</name>
    <name type="common">Fission yeast</name>
    <name type="synonym">Octosporomyces octosporus</name>
    <dbReference type="NCBI Taxonomy" id="483514"/>
    <lineage>
        <taxon>Eukaryota</taxon>
        <taxon>Fungi</taxon>
        <taxon>Dikarya</taxon>
        <taxon>Ascomycota</taxon>
        <taxon>Taphrinomycotina</taxon>
        <taxon>Schizosaccharomycetes</taxon>
        <taxon>Schizosaccharomycetales</taxon>
        <taxon>Schizosaccharomycetaceae</taxon>
        <taxon>Schizosaccharomyces</taxon>
    </lineage>
</organism>
<dbReference type="GO" id="GO:0001228">
    <property type="term" value="F:DNA-binding transcription activator activity, RNA polymerase II-specific"/>
    <property type="evidence" value="ECO:0007669"/>
    <property type="project" value="EnsemblFungi"/>
</dbReference>
<dbReference type="RefSeq" id="XP_013016093.1">
    <property type="nucleotide sequence ID" value="XM_013160639.1"/>
</dbReference>
<dbReference type="SMART" id="SM00906">
    <property type="entry name" value="Fungal_trans"/>
    <property type="match status" value="1"/>
</dbReference>
<proteinExistence type="predicted"/>
<evidence type="ECO:0000256" key="4">
    <source>
        <dbReference type="SAM" id="MobiDB-lite"/>
    </source>
</evidence>
<dbReference type="HOGENOM" id="CLU_437523_0_0_1"/>
<dbReference type="VEuPathDB" id="FungiDB:SOCG_02145"/>
<dbReference type="eggNOG" id="ENOG502REJ9">
    <property type="taxonomic scope" value="Eukaryota"/>
</dbReference>
<dbReference type="OrthoDB" id="424974at2759"/>
<accession>S9Q3M0</accession>
<dbReference type="GO" id="GO:0003677">
    <property type="term" value="F:DNA binding"/>
    <property type="evidence" value="ECO:0007669"/>
    <property type="project" value="InterPro"/>
</dbReference>
<feature type="compositionally biased region" description="Basic and acidic residues" evidence="4">
    <location>
        <begin position="106"/>
        <end position="120"/>
    </location>
</feature>
<keyword evidence="3" id="KW-0539">Nucleus</keyword>
<dbReference type="InterPro" id="IPR007219">
    <property type="entry name" value="XnlR_reg_dom"/>
</dbReference>
<name>S9Q3M0_SCHOY</name>
<feature type="compositionally biased region" description="Polar residues" evidence="4">
    <location>
        <begin position="89"/>
        <end position="103"/>
    </location>
</feature>
<dbReference type="GO" id="GO:0006351">
    <property type="term" value="P:DNA-templated transcription"/>
    <property type="evidence" value="ECO:0007669"/>
    <property type="project" value="InterPro"/>
</dbReference>